<keyword evidence="3" id="KW-1185">Reference proteome</keyword>
<dbReference type="AlphaFoldDB" id="A0A290ZD17"/>
<organism evidence="2 3">
    <name type="scientific">Actinosynnema pretiosum</name>
    <dbReference type="NCBI Taxonomy" id="42197"/>
    <lineage>
        <taxon>Bacteria</taxon>
        <taxon>Bacillati</taxon>
        <taxon>Actinomycetota</taxon>
        <taxon>Actinomycetes</taxon>
        <taxon>Pseudonocardiales</taxon>
        <taxon>Pseudonocardiaceae</taxon>
        <taxon>Actinosynnema</taxon>
    </lineage>
</organism>
<reference evidence="2" key="1">
    <citation type="submission" date="2017-09" db="EMBL/GenBank/DDBJ databases">
        <title>Complete Genome Sequence of ansamitocin-producing Bacterium Actinosynnema pretiosum X47.</title>
        <authorList>
            <person name="Cao G."/>
            <person name="Zong G."/>
            <person name="Zhong C."/>
            <person name="Fu J."/>
        </authorList>
    </citation>
    <scope>NUCLEOTIDE SEQUENCE [LARGE SCALE GENOMIC DNA]</scope>
    <source>
        <strain evidence="2">X47</strain>
    </source>
</reference>
<feature type="region of interest" description="Disordered" evidence="1">
    <location>
        <begin position="1"/>
        <end position="28"/>
    </location>
</feature>
<evidence type="ECO:0000313" key="2">
    <source>
        <dbReference type="EMBL" id="ATE56886.1"/>
    </source>
</evidence>
<sequence length="83" mass="9150">MGSVVQLSEVRKSSNGGPEWRVVERAEQDPEPDLKTWAVSRLLAHGCTFGLYAAESGRERGDGDEFHEDVWLIWDGTAVMGAC</sequence>
<dbReference type="RefSeq" id="WP_096496634.1">
    <property type="nucleotide sequence ID" value="NZ_CP023445.1"/>
</dbReference>
<dbReference type="EMBL" id="CP023445">
    <property type="protein sequence ID" value="ATE56886.1"/>
    <property type="molecule type" value="Genomic_DNA"/>
</dbReference>
<protein>
    <submittedName>
        <fullName evidence="2">Uncharacterized protein</fullName>
    </submittedName>
</protein>
<evidence type="ECO:0000256" key="1">
    <source>
        <dbReference type="SAM" id="MobiDB-lite"/>
    </source>
</evidence>
<proteinExistence type="predicted"/>
<dbReference type="KEGG" id="apre:CNX65_29335"/>
<dbReference type="Proteomes" id="UP000218505">
    <property type="component" value="Chromosome"/>
</dbReference>
<evidence type="ECO:0000313" key="3">
    <source>
        <dbReference type="Proteomes" id="UP000218505"/>
    </source>
</evidence>
<accession>A0A290ZD17</accession>
<gene>
    <name evidence="2" type="ORF">CNX65_29335</name>
</gene>
<name>A0A290ZD17_9PSEU</name>